<dbReference type="GeneID" id="112685911"/>
<dbReference type="InterPro" id="IPR039139">
    <property type="entry name" value="CCDC170-like"/>
</dbReference>
<feature type="coiled-coil region" evidence="1">
    <location>
        <begin position="385"/>
        <end position="440"/>
    </location>
</feature>
<sequence length="778" mass="90281">MFASFLFRLVRVGITYSRDGIHESLFEMTQPSDEDWRVFNILCGQKMDTEDTINNHEMISTLKSELAALQFKRDRLMSELQDTKGQLRSRDQRTVELEAETEMLKEQQVRQNSIIASLRNRIKELEDQERSLTTSLGRADMSSESLARENRHQAEKCSELERRIDQLELNCTKAENARDSARRSMAEFVSRASVALGYESLNSDSPAAVDVVLSKASEMHQELNRLRRKNISANENLSSIEIELRNCREQLERALVDKENLQRQAAGHILEIDKLKQEKEHLEMQQRVMERELSELRDKLMATNRSLGLASSNIASQEATISTLRNDLRGHDERCQKMQTDMQHFLESLAVCLTSADGYVQSTECGVKDAVKKLVHELGNKNTLHQESKDRIINLTDKIERLQIDQDRMATENRVLADEKRNLEARLNHTESELNVCEMTKEHLRNDKTIFVTFLDKLSRAMHMDQIAKDVGVDLHTESLLLRAEQLAKLEYDKNIDKLLLGYPTYSPPLSRHRLYCDFPYRESALVYQLQRRVRTLRDQLQRRDLHLDLLRRKISVQDESTKIRSLLETERDEANLRAKKLQKQLDKSQQQLTESRAQIRDLKLQLSDAGDCKLTSLERAKKIDDLEKRLVESEMLRMRFSRKVTVLKEQLKSTADCHNQDKNLNEHTIRVLQDDVSSLKFQLSEVKRRESSLEDLRRTVISLLGLDSSCTDYEITSKITKLVAAHREFSILSKRYDDPLPSYVHHVPPPSESSDPTTVDDFEILNNAYNKRPHRKT</sequence>
<evidence type="ECO:0000256" key="2">
    <source>
        <dbReference type="SAM" id="MobiDB-lite"/>
    </source>
</evidence>
<name>A0A8B8FTD4_9HEMI</name>
<dbReference type="OrthoDB" id="5832575at2759"/>
<feature type="coiled-coil region" evidence="1">
    <location>
        <begin position="565"/>
        <end position="606"/>
    </location>
</feature>
<dbReference type="RefSeq" id="XP_025413743.1">
    <property type="nucleotide sequence ID" value="XM_025557958.1"/>
</dbReference>
<gene>
    <name evidence="4" type="primary">LOC112685911</name>
</gene>
<feature type="region of interest" description="Disordered" evidence="2">
    <location>
        <begin position="133"/>
        <end position="152"/>
    </location>
</feature>
<dbReference type="AlphaFoldDB" id="A0A8B8FTD4"/>
<dbReference type="Gene3D" id="1.10.287.1490">
    <property type="match status" value="1"/>
</dbReference>
<protein>
    <submittedName>
        <fullName evidence="4">Coiled-coil domain-containing protein 170 isoform X1</fullName>
    </submittedName>
</protein>
<proteinExistence type="predicted"/>
<feature type="coiled-coil region" evidence="1">
    <location>
        <begin position="216"/>
        <end position="299"/>
    </location>
</feature>
<keyword evidence="1" id="KW-0175">Coiled coil</keyword>
<feature type="region of interest" description="Disordered" evidence="2">
    <location>
        <begin position="741"/>
        <end position="760"/>
    </location>
</feature>
<dbReference type="SUPFAM" id="SSF57997">
    <property type="entry name" value="Tropomyosin"/>
    <property type="match status" value="1"/>
</dbReference>
<accession>A0A8B8FTD4</accession>
<keyword evidence="3" id="KW-1185">Reference proteome</keyword>
<dbReference type="PANTHER" id="PTHR18863:SF6">
    <property type="entry name" value="COILED-COIL DOMAIN-CONTAINING PROTEIN 170"/>
    <property type="match status" value="1"/>
</dbReference>
<organism evidence="3 4">
    <name type="scientific">Sipha flava</name>
    <name type="common">yellow sugarcane aphid</name>
    <dbReference type="NCBI Taxonomy" id="143950"/>
    <lineage>
        <taxon>Eukaryota</taxon>
        <taxon>Metazoa</taxon>
        <taxon>Ecdysozoa</taxon>
        <taxon>Arthropoda</taxon>
        <taxon>Hexapoda</taxon>
        <taxon>Insecta</taxon>
        <taxon>Pterygota</taxon>
        <taxon>Neoptera</taxon>
        <taxon>Paraneoptera</taxon>
        <taxon>Hemiptera</taxon>
        <taxon>Sternorrhyncha</taxon>
        <taxon>Aphidomorpha</taxon>
        <taxon>Aphidoidea</taxon>
        <taxon>Aphididae</taxon>
        <taxon>Sipha</taxon>
    </lineage>
</organism>
<dbReference type="Proteomes" id="UP000694846">
    <property type="component" value="Unplaced"/>
</dbReference>
<reference evidence="4" key="1">
    <citation type="submission" date="2025-08" db="UniProtKB">
        <authorList>
            <consortium name="RefSeq"/>
        </authorList>
    </citation>
    <scope>IDENTIFICATION</scope>
    <source>
        <tissue evidence="4">Whole body</tissue>
    </source>
</reference>
<evidence type="ECO:0000256" key="1">
    <source>
        <dbReference type="SAM" id="Coils"/>
    </source>
</evidence>
<evidence type="ECO:0000313" key="3">
    <source>
        <dbReference type="Proteomes" id="UP000694846"/>
    </source>
</evidence>
<dbReference type="PANTHER" id="PTHR18863">
    <property type="entry name" value="TSEC-2-RELATED"/>
    <property type="match status" value="1"/>
</dbReference>
<evidence type="ECO:0000313" key="4">
    <source>
        <dbReference type="RefSeq" id="XP_025413743.1"/>
    </source>
</evidence>